<accession>A0A1W1CFI3</accession>
<dbReference type="PANTHER" id="PTHR43213">
    <property type="entry name" value="BIFUNCTIONAL DTTP/UTP PYROPHOSPHATASE/METHYLTRANSFERASE PROTEIN-RELATED"/>
    <property type="match status" value="1"/>
</dbReference>
<dbReference type="InterPro" id="IPR003697">
    <property type="entry name" value="Maf-like"/>
</dbReference>
<keyword evidence="2" id="KW-0378">Hydrolase</keyword>
<evidence type="ECO:0000256" key="1">
    <source>
        <dbReference type="ARBA" id="ARBA00001968"/>
    </source>
</evidence>
<sequence length="186" mass="21115">MIYLCSASKSRSMLLDKFGIRHKQVESNYDEDQITTSIAKEFVYQASKGKLEACIKKFDLEIPILCADSVISTADGRILRKARDIDEARELLMAQSGSKISIISSLHYKSKDLLFSDISATHYDFAPFDSDDLDRYLESGEWRGKAGGCMVEGFCKRYILSSTGYESTAMGLQVERLIPWIKKYKY</sequence>
<evidence type="ECO:0000313" key="3">
    <source>
        <dbReference type="EMBL" id="SFV64534.1"/>
    </source>
</evidence>
<dbReference type="AlphaFoldDB" id="A0A1W1CFI3"/>
<evidence type="ECO:0000256" key="2">
    <source>
        <dbReference type="ARBA" id="ARBA00022801"/>
    </source>
</evidence>
<dbReference type="InterPro" id="IPR029001">
    <property type="entry name" value="ITPase-like_fam"/>
</dbReference>
<organism evidence="3">
    <name type="scientific">hydrothermal vent metagenome</name>
    <dbReference type="NCBI Taxonomy" id="652676"/>
    <lineage>
        <taxon>unclassified sequences</taxon>
        <taxon>metagenomes</taxon>
        <taxon>ecological metagenomes</taxon>
    </lineage>
</organism>
<reference evidence="3" key="1">
    <citation type="submission" date="2016-10" db="EMBL/GenBank/DDBJ databases">
        <authorList>
            <person name="de Groot N.N."/>
        </authorList>
    </citation>
    <scope>NUCLEOTIDE SEQUENCE</scope>
</reference>
<dbReference type="Gene3D" id="3.90.950.10">
    <property type="match status" value="1"/>
</dbReference>
<dbReference type="Pfam" id="PF02545">
    <property type="entry name" value="Maf"/>
    <property type="match status" value="1"/>
</dbReference>
<comment type="cofactor">
    <cofactor evidence="1">
        <name>a divalent metal cation</name>
        <dbReference type="ChEBI" id="CHEBI:60240"/>
    </cofactor>
</comment>
<name>A0A1W1CFI3_9ZZZZ</name>
<proteinExistence type="inferred from homology"/>
<dbReference type="HAMAP" id="MF_00528">
    <property type="entry name" value="Maf"/>
    <property type="match status" value="1"/>
</dbReference>
<dbReference type="PIRSF" id="PIRSF006305">
    <property type="entry name" value="Maf"/>
    <property type="match status" value="1"/>
</dbReference>
<dbReference type="EMBL" id="FPHC01000070">
    <property type="protein sequence ID" value="SFV64534.1"/>
    <property type="molecule type" value="Genomic_DNA"/>
</dbReference>
<dbReference type="PANTHER" id="PTHR43213:SF5">
    <property type="entry name" value="BIFUNCTIONAL DTTP_UTP PYROPHOSPHATASE_METHYLTRANSFERASE PROTEIN-RELATED"/>
    <property type="match status" value="1"/>
</dbReference>
<gene>
    <name evidence="3" type="ORF">MNB_SV-6-1559</name>
</gene>
<dbReference type="SUPFAM" id="SSF52972">
    <property type="entry name" value="ITPase-like"/>
    <property type="match status" value="1"/>
</dbReference>
<protein>
    <submittedName>
        <fullName evidence="3">Septum formation protein Maf</fullName>
    </submittedName>
</protein>
<dbReference type="GO" id="GO:0047429">
    <property type="term" value="F:nucleoside triphosphate diphosphatase activity"/>
    <property type="evidence" value="ECO:0007669"/>
    <property type="project" value="InterPro"/>
</dbReference>
<dbReference type="NCBIfam" id="NF003141">
    <property type="entry name" value="PRK04056.1"/>
    <property type="match status" value="1"/>
</dbReference>